<gene>
    <name evidence="5" type="ORF">SAMN05877831_105183</name>
</gene>
<dbReference type="PANTHER" id="PTHR43537:SF41">
    <property type="entry name" value="TRANSCRIPTIONAL REGULATORY PROTEIN"/>
    <property type="match status" value="1"/>
</dbReference>
<sequence>MALKFESSDLSKTKSATDIVFDALRRAIVLGDLEQGAALRQEEIAGAFNVSRIPVREAISRLEQIGLVETRRHRGAFVTDLSVSEIEEIFRLRALVESDAIRHAVPHMTSAVLAAAEAAHQAFARATAPADWIGENRRFHCTLYSAGGQRLYVGVIDTLLNLSDRHLRAQLSLGEAHSKAVAEHAELLLACRAGDAELAATLTLRHVEGAKRSLLGG</sequence>
<dbReference type="AlphaFoldDB" id="A0A285SGP6"/>
<keyword evidence="2" id="KW-0238">DNA-binding</keyword>
<dbReference type="GO" id="GO:0003700">
    <property type="term" value="F:DNA-binding transcription factor activity"/>
    <property type="evidence" value="ECO:0007669"/>
    <property type="project" value="InterPro"/>
</dbReference>
<protein>
    <submittedName>
        <fullName evidence="5">GntR family transcriptional regulator</fullName>
    </submittedName>
</protein>
<dbReference type="SMART" id="SM00345">
    <property type="entry name" value="HTH_GNTR"/>
    <property type="match status" value="1"/>
</dbReference>
<dbReference type="SMART" id="SM00895">
    <property type="entry name" value="FCD"/>
    <property type="match status" value="1"/>
</dbReference>
<dbReference type="SUPFAM" id="SSF48008">
    <property type="entry name" value="GntR ligand-binding domain-like"/>
    <property type="match status" value="1"/>
</dbReference>
<evidence type="ECO:0000259" key="4">
    <source>
        <dbReference type="PROSITE" id="PS50949"/>
    </source>
</evidence>
<dbReference type="PROSITE" id="PS50949">
    <property type="entry name" value="HTH_GNTR"/>
    <property type="match status" value="1"/>
</dbReference>
<evidence type="ECO:0000256" key="1">
    <source>
        <dbReference type="ARBA" id="ARBA00023015"/>
    </source>
</evidence>
<evidence type="ECO:0000313" key="6">
    <source>
        <dbReference type="Proteomes" id="UP000219111"/>
    </source>
</evidence>
<dbReference type="Pfam" id="PF07729">
    <property type="entry name" value="FCD"/>
    <property type="match status" value="1"/>
</dbReference>
<accession>A0A285SGP6</accession>
<dbReference type="InterPro" id="IPR000524">
    <property type="entry name" value="Tscrpt_reg_HTH_GntR"/>
</dbReference>
<dbReference type="Gene3D" id="1.20.120.530">
    <property type="entry name" value="GntR ligand-binding domain-like"/>
    <property type="match status" value="1"/>
</dbReference>
<reference evidence="6" key="1">
    <citation type="submission" date="2017-08" db="EMBL/GenBank/DDBJ databases">
        <authorList>
            <person name="Varghese N."/>
            <person name="Submissions S."/>
        </authorList>
    </citation>
    <scope>NUCLEOTIDE SEQUENCE [LARGE SCALE GENOMIC DNA]</scope>
    <source>
        <strain evidence="6">JA276</strain>
    </source>
</reference>
<dbReference type="GO" id="GO:0003677">
    <property type="term" value="F:DNA binding"/>
    <property type="evidence" value="ECO:0007669"/>
    <property type="project" value="UniProtKB-KW"/>
</dbReference>
<dbReference type="RefSeq" id="WP_245860931.1">
    <property type="nucleotide sequence ID" value="NZ_OBMT01000005.1"/>
</dbReference>
<evidence type="ECO:0000256" key="3">
    <source>
        <dbReference type="ARBA" id="ARBA00023163"/>
    </source>
</evidence>
<dbReference type="Gene3D" id="1.10.10.10">
    <property type="entry name" value="Winged helix-like DNA-binding domain superfamily/Winged helix DNA-binding domain"/>
    <property type="match status" value="1"/>
</dbReference>
<dbReference type="Pfam" id="PF00392">
    <property type="entry name" value="GntR"/>
    <property type="match status" value="1"/>
</dbReference>
<dbReference type="Proteomes" id="UP000219111">
    <property type="component" value="Unassembled WGS sequence"/>
</dbReference>
<feature type="domain" description="HTH gntR-type" evidence="4">
    <location>
        <begin position="14"/>
        <end position="81"/>
    </location>
</feature>
<keyword evidence="6" id="KW-1185">Reference proteome</keyword>
<name>A0A285SGP6_9RHOB</name>
<evidence type="ECO:0000256" key="2">
    <source>
        <dbReference type="ARBA" id="ARBA00023125"/>
    </source>
</evidence>
<dbReference type="InterPro" id="IPR008920">
    <property type="entry name" value="TF_FadR/GntR_C"/>
</dbReference>
<dbReference type="InterPro" id="IPR036390">
    <property type="entry name" value="WH_DNA-bd_sf"/>
</dbReference>
<dbReference type="SUPFAM" id="SSF46785">
    <property type="entry name" value="Winged helix' DNA-binding domain"/>
    <property type="match status" value="1"/>
</dbReference>
<keyword evidence="3" id="KW-0804">Transcription</keyword>
<dbReference type="InterPro" id="IPR011711">
    <property type="entry name" value="GntR_C"/>
</dbReference>
<keyword evidence="1" id="KW-0805">Transcription regulation</keyword>
<evidence type="ECO:0000313" key="5">
    <source>
        <dbReference type="EMBL" id="SOC06941.1"/>
    </source>
</evidence>
<dbReference type="PANTHER" id="PTHR43537">
    <property type="entry name" value="TRANSCRIPTIONAL REGULATOR, GNTR FAMILY"/>
    <property type="match status" value="1"/>
</dbReference>
<organism evidence="5 6">
    <name type="scientific">Rhodobacter maris</name>
    <dbReference type="NCBI Taxonomy" id="446682"/>
    <lineage>
        <taxon>Bacteria</taxon>
        <taxon>Pseudomonadati</taxon>
        <taxon>Pseudomonadota</taxon>
        <taxon>Alphaproteobacteria</taxon>
        <taxon>Rhodobacterales</taxon>
        <taxon>Rhodobacter group</taxon>
        <taxon>Rhodobacter</taxon>
    </lineage>
</organism>
<proteinExistence type="predicted"/>
<dbReference type="CDD" id="cd07377">
    <property type="entry name" value="WHTH_GntR"/>
    <property type="match status" value="1"/>
</dbReference>
<dbReference type="EMBL" id="OBMT01000005">
    <property type="protein sequence ID" value="SOC06941.1"/>
    <property type="molecule type" value="Genomic_DNA"/>
</dbReference>
<dbReference type="InterPro" id="IPR036388">
    <property type="entry name" value="WH-like_DNA-bd_sf"/>
</dbReference>